<dbReference type="EMBL" id="VFPM01000005">
    <property type="protein sequence ID" value="TQM55187.1"/>
    <property type="molecule type" value="Genomic_DNA"/>
</dbReference>
<proteinExistence type="inferred from homology"/>
<dbReference type="AlphaFoldDB" id="A0A543HA17"/>
<keyword evidence="3" id="KW-1185">Reference proteome</keyword>
<protein>
    <submittedName>
        <fullName evidence="2">Putative NBD/HSP70 family sugar kinase</fullName>
    </submittedName>
</protein>
<evidence type="ECO:0000256" key="1">
    <source>
        <dbReference type="ARBA" id="ARBA00006479"/>
    </source>
</evidence>
<dbReference type="Gene3D" id="3.30.420.40">
    <property type="match status" value="3"/>
</dbReference>
<comment type="similarity">
    <text evidence="1">Belongs to the ROK (NagC/XylR) family.</text>
</comment>
<comment type="caution">
    <text evidence="2">The sequence shown here is derived from an EMBL/GenBank/DDBJ whole genome shotgun (WGS) entry which is preliminary data.</text>
</comment>
<organism evidence="2 3">
    <name type="scientific">Humibacillus xanthopallidus</name>
    <dbReference type="NCBI Taxonomy" id="412689"/>
    <lineage>
        <taxon>Bacteria</taxon>
        <taxon>Bacillati</taxon>
        <taxon>Actinomycetota</taxon>
        <taxon>Actinomycetes</taxon>
        <taxon>Micrococcales</taxon>
        <taxon>Intrasporangiaceae</taxon>
        <taxon>Humibacillus</taxon>
    </lineage>
</organism>
<accession>A0A543HA17</accession>
<name>A0A543HA17_9MICO</name>
<gene>
    <name evidence="2" type="ORF">FBY41_4515</name>
</gene>
<keyword evidence="2" id="KW-0808">Transferase</keyword>
<evidence type="ECO:0000313" key="2">
    <source>
        <dbReference type="EMBL" id="TQM55187.1"/>
    </source>
</evidence>
<dbReference type="Proteomes" id="UP000316747">
    <property type="component" value="Unassembled WGS sequence"/>
</dbReference>
<dbReference type="PANTHER" id="PTHR18964">
    <property type="entry name" value="ROK (REPRESSOR, ORF, KINASE) FAMILY"/>
    <property type="match status" value="1"/>
</dbReference>
<dbReference type="InterPro" id="IPR043129">
    <property type="entry name" value="ATPase_NBD"/>
</dbReference>
<dbReference type="RefSeq" id="WP_141847353.1">
    <property type="nucleotide sequence ID" value="NZ_VFPM01000005.1"/>
</dbReference>
<dbReference type="PANTHER" id="PTHR18964:SF149">
    <property type="entry name" value="BIFUNCTIONAL UDP-N-ACETYLGLUCOSAMINE 2-EPIMERASE_N-ACETYLMANNOSAMINE KINASE"/>
    <property type="match status" value="1"/>
</dbReference>
<sequence length="336" mass="33255">MSEQLLLGIDIGGTKTAVAAVRHDGTVVALRSAPSGRGGAQVVDVAVRLAREVADAVSGLGRISAAGACMPGLVDPRTGLVRHAVNLDVESLELSSELSRALGLRVEVENDVKAAALGAHHLGPRGWGLHPDVTSAASGTGETAYGSGDVGTLAYLNLGTGLASAVVRGGVLVRGIDGAAGEIGHLPVGGDVVCSCGQVGCLETIASGSALARLWPPSRGGGRDPFAAAAAGDAAAAAAVDVLCDGVGLAIQLLVLAAGAEHVVIGGGLTGLGEPFVEGVRADLRRRGRSSRMIAALDLESRFELVPASVPVAAIGAALLPGRAPGPFLLTDELAG</sequence>
<reference evidence="2 3" key="1">
    <citation type="submission" date="2019-06" db="EMBL/GenBank/DDBJ databases">
        <title>Genome sequencing of plant associated microbes to promote plant fitness in Sorghum bicolor and Oryza sativa.</title>
        <authorList>
            <person name="Coleman-Derr D."/>
        </authorList>
    </citation>
    <scope>NUCLEOTIDE SEQUENCE [LARGE SCALE GENOMIC DNA]</scope>
    <source>
        <strain evidence="2 3">KV-663</strain>
    </source>
</reference>
<dbReference type="SUPFAM" id="SSF53067">
    <property type="entry name" value="Actin-like ATPase domain"/>
    <property type="match status" value="1"/>
</dbReference>
<keyword evidence="2" id="KW-0418">Kinase</keyword>
<dbReference type="Pfam" id="PF00480">
    <property type="entry name" value="ROK"/>
    <property type="match status" value="2"/>
</dbReference>
<dbReference type="GO" id="GO:0016301">
    <property type="term" value="F:kinase activity"/>
    <property type="evidence" value="ECO:0007669"/>
    <property type="project" value="UniProtKB-KW"/>
</dbReference>
<evidence type="ECO:0000313" key="3">
    <source>
        <dbReference type="Proteomes" id="UP000316747"/>
    </source>
</evidence>
<dbReference type="OrthoDB" id="8772678at2"/>
<dbReference type="InterPro" id="IPR000600">
    <property type="entry name" value="ROK"/>
</dbReference>